<dbReference type="SUPFAM" id="SSF52743">
    <property type="entry name" value="Subtilisin-like"/>
    <property type="match status" value="1"/>
</dbReference>
<evidence type="ECO:0000259" key="5">
    <source>
        <dbReference type="Pfam" id="PF00082"/>
    </source>
</evidence>
<comment type="caution">
    <text evidence="6">The sequence shown here is derived from an EMBL/GenBank/DDBJ whole genome shotgun (WGS) entry which is preliminary data.</text>
</comment>
<evidence type="ECO:0000256" key="1">
    <source>
        <dbReference type="ARBA" id="ARBA00011073"/>
    </source>
</evidence>
<dbReference type="InterPro" id="IPR036852">
    <property type="entry name" value="Peptidase_S8/S53_dom_sf"/>
</dbReference>
<dbReference type="PROSITE" id="PS51892">
    <property type="entry name" value="SUBTILASE"/>
    <property type="match status" value="1"/>
</dbReference>
<protein>
    <recommendedName>
        <fullName evidence="5">Peptidase S8/S53 domain-containing protein</fullName>
    </recommendedName>
</protein>
<proteinExistence type="inferred from homology"/>
<dbReference type="AlphaFoldDB" id="A0ABC8QS63"/>
<evidence type="ECO:0000313" key="6">
    <source>
        <dbReference type="EMBL" id="CAK9135340.1"/>
    </source>
</evidence>
<dbReference type="PANTHER" id="PTHR10795">
    <property type="entry name" value="PROPROTEIN CONVERTASE SUBTILISIN/KEXIN"/>
    <property type="match status" value="1"/>
</dbReference>
<dbReference type="EMBL" id="CAUOFW020000703">
    <property type="protein sequence ID" value="CAK9135340.1"/>
    <property type="molecule type" value="Genomic_DNA"/>
</dbReference>
<dbReference type="Gene3D" id="3.40.50.200">
    <property type="entry name" value="Peptidase S8/S53 domain"/>
    <property type="match status" value="1"/>
</dbReference>
<dbReference type="Gene3D" id="3.50.30.30">
    <property type="match status" value="1"/>
</dbReference>
<organism evidence="6 7">
    <name type="scientific">Ilex paraguariensis</name>
    <name type="common">yerba mate</name>
    <dbReference type="NCBI Taxonomy" id="185542"/>
    <lineage>
        <taxon>Eukaryota</taxon>
        <taxon>Viridiplantae</taxon>
        <taxon>Streptophyta</taxon>
        <taxon>Embryophyta</taxon>
        <taxon>Tracheophyta</taxon>
        <taxon>Spermatophyta</taxon>
        <taxon>Magnoliopsida</taxon>
        <taxon>eudicotyledons</taxon>
        <taxon>Gunneridae</taxon>
        <taxon>Pentapetalae</taxon>
        <taxon>asterids</taxon>
        <taxon>campanulids</taxon>
        <taxon>Aquifoliales</taxon>
        <taxon>Aquifoliaceae</taxon>
        <taxon>Ilex</taxon>
    </lineage>
</organism>
<accession>A0ABC8QS63</accession>
<comment type="similarity">
    <text evidence="1 3">Belongs to the peptidase S8 family.</text>
</comment>
<dbReference type="Proteomes" id="UP001642360">
    <property type="component" value="Unassembled WGS sequence"/>
</dbReference>
<dbReference type="Pfam" id="PF00082">
    <property type="entry name" value="Peptidase_S8"/>
    <property type="match status" value="1"/>
</dbReference>
<evidence type="ECO:0000313" key="7">
    <source>
        <dbReference type="Proteomes" id="UP001642360"/>
    </source>
</evidence>
<reference evidence="6 7" key="1">
    <citation type="submission" date="2024-02" db="EMBL/GenBank/DDBJ databases">
        <authorList>
            <person name="Vignale AGUSTIN F."/>
            <person name="Sosa J E."/>
            <person name="Modenutti C."/>
        </authorList>
    </citation>
    <scope>NUCLEOTIDE SEQUENCE [LARGE SCALE GENOMIC DNA]</scope>
</reference>
<keyword evidence="2" id="KW-0732">Signal</keyword>
<keyword evidence="7" id="KW-1185">Reference proteome</keyword>
<name>A0ABC8QS63_9AQUA</name>
<feature type="domain" description="Peptidase S8/S53" evidence="5">
    <location>
        <begin position="3"/>
        <end position="133"/>
    </location>
</feature>
<evidence type="ECO:0000256" key="3">
    <source>
        <dbReference type="PROSITE-ProRule" id="PRU01240"/>
    </source>
</evidence>
<comment type="caution">
    <text evidence="3">Lacks conserved residue(s) required for the propagation of feature annotation.</text>
</comment>
<dbReference type="InterPro" id="IPR045051">
    <property type="entry name" value="SBT"/>
</dbReference>
<feature type="compositionally biased region" description="Polar residues" evidence="4">
    <location>
        <begin position="208"/>
        <end position="218"/>
    </location>
</feature>
<sequence length="230" mass="24499">MNSARDTFGHSRHTSTTAAGNYVEGVTYFGYASRTARAAVALHARVAMYKVLWKEGENASDFLAGMDQAVADGVDVISISMGFDDIPLYEDPIAMASFCAMEKGELVSCSAGNDGPRLGSLHIGIPLVLTVAAGSIDCWFVGTLTLGKLTISAWSMFPARAGVANERLIYNKTISIYEEKDNGLGGGEMVTTSGKRGMRRLGVEVPSLQPTAGNQRSKQNSRHPLAGDFP</sequence>
<feature type="region of interest" description="Disordered" evidence="4">
    <location>
        <begin position="202"/>
        <end position="230"/>
    </location>
</feature>
<dbReference type="InterPro" id="IPR000209">
    <property type="entry name" value="Peptidase_S8/S53_dom"/>
</dbReference>
<evidence type="ECO:0000256" key="4">
    <source>
        <dbReference type="SAM" id="MobiDB-lite"/>
    </source>
</evidence>
<gene>
    <name evidence="6" type="ORF">ILEXP_LOCUS2286</name>
</gene>
<evidence type="ECO:0000256" key="2">
    <source>
        <dbReference type="ARBA" id="ARBA00022729"/>
    </source>
</evidence>